<dbReference type="Pfam" id="PF08268">
    <property type="entry name" value="FBA_3"/>
    <property type="match status" value="1"/>
</dbReference>
<dbReference type="Pfam" id="PF00646">
    <property type="entry name" value="F-box"/>
    <property type="match status" value="1"/>
</dbReference>
<protein>
    <submittedName>
        <fullName evidence="3">F-box protein At3g49450-like</fullName>
    </submittedName>
</protein>
<keyword evidence="2" id="KW-1185">Reference proteome</keyword>
<dbReference type="InterPro" id="IPR017451">
    <property type="entry name" value="F-box-assoc_interact_dom"/>
</dbReference>
<dbReference type="PANTHER" id="PTHR31111:SF93">
    <property type="entry name" value="F-BOX DOMAIN-CONTAINING PROTEIN"/>
    <property type="match status" value="1"/>
</dbReference>
<dbReference type="SMART" id="SM00256">
    <property type="entry name" value="FBOX"/>
    <property type="match status" value="1"/>
</dbReference>
<name>A0ABM0SKW3_CAMSA</name>
<dbReference type="CDD" id="cd22157">
    <property type="entry name" value="F-box_AtFBW1-like"/>
    <property type="match status" value="1"/>
</dbReference>
<organism evidence="2 3">
    <name type="scientific">Camelina sativa</name>
    <name type="common">False flax</name>
    <name type="synonym">Myagrum sativum</name>
    <dbReference type="NCBI Taxonomy" id="90675"/>
    <lineage>
        <taxon>Eukaryota</taxon>
        <taxon>Viridiplantae</taxon>
        <taxon>Streptophyta</taxon>
        <taxon>Embryophyta</taxon>
        <taxon>Tracheophyta</taxon>
        <taxon>Spermatophyta</taxon>
        <taxon>Magnoliopsida</taxon>
        <taxon>eudicotyledons</taxon>
        <taxon>Gunneridae</taxon>
        <taxon>Pentapetalae</taxon>
        <taxon>rosids</taxon>
        <taxon>malvids</taxon>
        <taxon>Brassicales</taxon>
        <taxon>Brassicaceae</taxon>
        <taxon>Camelineae</taxon>
        <taxon>Camelina</taxon>
    </lineage>
</organism>
<evidence type="ECO:0000313" key="3">
    <source>
        <dbReference type="RefSeq" id="XP_010412671.1"/>
    </source>
</evidence>
<evidence type="ECO:0000313" key="2">
    <source>
        <dbReference type="Proteomes" id="UP000694864"/>
    </source>
</evidence>
<dbReference type="SUPFAM" id="SSF81383">
    <property type="entry name" value="F-box domain"/>
    <property type="match status" value="1"/>
</dbReference>
<sequence>MSTKKKRKEHVSKNEAHLAISSTDGLRENYGKLPVDLMVDILSRLPLKSVARSRCVSANWNSLLCNPHYTDLFLKRSSTRPRLLFTFEAEGKWSIFSAPEYLISYNNSNLVVVDSRMDVPRDYTCRVCVPVCGLLCTRDEYELSGRRDARMMICNPSTRQFKSLPKVRTRRGRVVTYMGYDPVEKQYKVLCMTIREKPFLYKAEEYQVLTLGTDKLKWKMLECSVDHYPYTSDVCIDGVLYYIAMNHKSRNDMIVCFNVQLEKFNFINFEEMEYHCTLINYKGKLGAICHPSIGNFMDGGAESFELWVTDETDGERTWSKHIHILPPMWKELVAETRVYIVGIVGTSEIVFSPFHLSNPFYIFHLDMERNTLRRVGIQGIGPVNGQKIYAYLNHVENLKLMM</sequence>
<dbReference type="NCBIfam" id="TIGR01640">
    <property type="entry name" value="F_box_assoc_1"/>
    <property type="match status" value="1"/>
</dbReference>
<dbReference type="InterPro" id="IPR013187">
    <property type="entry name" value="F-box-assoc_dom_typ3"/>
</dbReference>
<gene>
    <name evidence="3" type="primary">LOC104699005</name>
</gene>
<dbReference type="GeneID" id="104699005"/>
<dbReference type="InterPro" id="IPR036047">
    <property type="entry name" value="F-box-like_dom_sf"/>
</dbReference>
<dbReference type="Gene3D" id="1.20.1280.50">
    <property type="match status" value="1"/>
</dbReference>
<proteinExistence type="predicted"/>
<dbReference type="PROSITE" id="PS50181">
    <property type="entry name" value="FBOX"/>
    <property type="match status" value="1"/>
</dbReference>
<reference evidence="2" key="1">
    <citation type="journal article" date="2014" name="Nat. Commun.">
        <title>The emerging biofuel crop Camelina sativa retains a highly undifferentiated hexaploid genome structure.</title>
        <authorList>
            <person name="Kagale S."/>
            <person name="Koh C."/>
            <person name="Nixon J."/>
            <person name="Bollina V."/>
            <person name="Clarke W.E."/>
            <person name="Tuteja R."/>
            <person name="Spillane C."/>
            <person name="Robinson S.J."/>
            <person name="Links M.G."/>
            <person name="Clarke C."/>
            <person name="Higgins E.E."/>
            <person name="Huebert T."/>
            <person name="Sharpe A.G."/>
            <person name="Parkin I.A."/>
        </authorList>
    </citation>
    <scope>NUCLEOTIDE SEQUENCE [LARGE SCALE GENOMIC DNA]</scope>
    <source>
        <strain evidence="2">cv. DH55</strain>
    </source>
</reference>
<accession>A0ABM0SKW3</accession>
<dbReference type="InterPro" id="IPR001810">
    <property type="entry name" value="F-box_dom"/>
</dbReference>
<dbReference type="RefSeq" id="XP_010412671.1">
    <property type="nucleotide sequence ID" value="XM_010414369.2"/>
</dbReference>
<dbReference type="Proteomes" id="UP000694864">
    <property type="component" value="Chromosome 6"/>
</dbReference>
<dbReference type="PANTHER" id="PTHR31111">
    <property type="entry name" value="BNAA05G37150D PROTEIN-RELATED"/>
    <property type="match status" value="1"/>
</dbReference>
<feature type="domain" description="F-box" evidence="1">
    <location>
        <begin position="27"/>
        <end position="76"/>
    </location>
</feature>
<reference evidence="3" key="2">
    <citation type="submission" date="2025-08" db="UniProtKB">
        <authorList>
            <consortium name="RefSeq"/>
        </authorList>
    </citation>
    <scope>IDENTIFICATION</scope>
    <source>
        <tissue evidence="3">Leaf</tissue>
    </source>
</reference>
<evidence type="ECO:0000259" key="1">
    <source>
        <dbReference type="PROSITE" id="PS50181"/>
    </source>
</evidence>